<gene>
    <name evidence="7" type="ORF">K227x_37760</name>
</gene>
<dbReference type="CDD" id="cd06171">
    <property type="entry name" value="Sigma70_r4"/>
    <property type="match status" value="1"/>
</dbReference>
<dbReference type="RefSeq" id="WP_218933325.1">
    <property type="nucleotide sequence ID" value="NZ_CP036525.1"/>
</dbReference>
<dbReference type="Pfam" id="PF08281">
    <property type="entry name" value="Sigma70_r4_2"/>
    <property type="match status" value="1"/>
</dbReference>
<protein>
    <submittedName>
        <fullName evidence="7">RNA polymerase sigma factor RpoE</fullName>
    </submittedName>
</protein>
<name>A0A517NE18_9BACT</name>
<evidence type="ECO:0000313" key="7">
    <source>
        <dbReference type="EMBL" id="QDT05376.1"/>
    </source>
</evidence>
<keyword evidence="3" id="KW-0731">Sigma factor</keyword>
<keyword evidence="2" id="KW-0805">Transcription regulation</keyword>
<dbReference type="GO" id="GO:0006352">
    <property type="term" value="P:DNA-templated transcription initiation"/>
    <property type="evidence" value="ECO:0007669"/>
    <property type="project" value="InterPro"/>
</dbReference>
<dbReference type="AlphaFoldDB" id="A0A517NE18"/>
<dbReference type="Gene3D" id="1.10.1740.10">
    <property type="match status" value="1"/>
</dbReference>
<dbReference type="SUPFAM" id="SSF88659">
    <property type="entry name" value="Sigma3 and sigma4 domains of RNA polymerase sigma factors"/>
    <property type="match status" value="1"/>
</dbReference>
<dbReference type="InterPro" id="IPR036388">
    <property type="entry name" value="WH-like_DNA-bd_sf"/>
</dbReference>
<evidence type="ECO:0000256" key="3">
    <source>
        <dbReference type="ARBA" id="ARBA00023082"/>
    </source>
</evidence>
<keyword evidence="4" id="KW-0804">Transcription</keyword>
<dbReference type="Pfam" id="PF04542">
    <property type="entry name" value="Sigma70_r2"/>
    <property type="match status" value="1"/>
</dbReference>
<dbReference type="NCBIfam" id="TIGR02937">
    <property type="entry name" value="sigma70-ECF"/>
    <property type="match status" value="1"/>
</dbReference>
<dbReference type="InterPro" id="IPR013249">
    <property type="entry name" value="RNA_pol_sigma70_r4_t2"/>
</dbReference>
<dbReference type="Gene3D" id="1.10.10.10">
    <property type="entry name" value="Winged helix-like DNA-binding domain superfamily/Winged helix DNA-binding domain"/>
    <property type="match status" value="1"/>
</dbReference>
<evidence type="ECO:0000259" key="6">
    <source>
        <dbReference type="Pfam" id="PF08281"/>
    </source>
</evidence>
<evidence type="ECO:0000256" key="4">
    <source>
        <dbReference type="ARBA" id="ARBA00023163"/>
    </source>
</evidence>
<evidence type="ECO:0000256" key="2">
    <source>
        <dbReference type="ARBA" id="ARBA00023015"/>
    </source>
</evidence>
<evidence type="ECO:0000256" key="1">
    <source>
        <dbReference type="ARBA" id="ARBA00010641"/>
    </source>
</evidence>
<dbReference type="GO" id="GO:0016987">
    <property type="term" value="F:sigma factor activity"/>
    <property type="evidence" value="ECO:0007669"/>
    <property type="project" value="UniProtKB-KW"/>
</dbReference>
<dbReference type="GO" id="GO:0003677">
    <property type="term" value="F:DNA binding"/>
    <property type="evidence" value="ECO:0007669"/>
    <property type="project" value="InterPro"/>
</dbReference>
<sequence length="178" mass="20109">MKPGNNEQKGVDAEVVALIAQHQSRLRGLLRCMIAGHADVDDLLQEVNVVICQKADTFEIGTDFWAWASQIARYKVMERGRTFARSRLVFDDSFLDELAEVATQRASGFDEQRDALRRCLQNLPPAQRALIEMRYASERTIGSIASEMDRPAGSIRQTLYRIRGLLIQCIQNRLGDLA</sequence>
<dbReference type="PANTHER" id="PTHR43133:SF51">
    <property type="entry name" value="RNA POLYMERASE SIGMA FACTOR"/>
    <property type="match status" value="1"/>
</dbReference>
<reference evidence="7 8" key="1">
    <citation type="submission" date="2019-02" db="EMBL/GenBank/DDBJ databases">
        <title>Deep-cultivation of Planctomycetes and their phenomic and genomic characterization uncovers novel biology.</title>
        <authorList>
            <person name="Wiegand S."/>
            <person name="Jogler M."/>
            <person name="Boedeker C."/>
            <person name="Pinto D."/>
            <person name="Vollmers J."/>
            <person name="Rivas-Marin E."/>
            <person name="Kohn T."/>
            <person name="Peeters S.H."/>
            <person name="Heuer A."/>
            <person name="Rast P."/>
            <person name="Oberbeckmann S."/>
            <person name="Bunk B."/>
            <person name="Jeske O."/>
            <person name="Meyerdierks A."/>
            <person name="Storesund J.E."/>
            <person name="Kallscheuer N."/>
            <person name="Luecker S."/>
            <person name="Lage O.M."/>
            <person name="Pohl T."/>
            <person name="Merkel B.J."/>
            <person name="Hornburger P."/>
            <person name="Mueller R.-W."/>
            <person name="Bruemmer F."/>
            <person name="Labrenz M."/>
            <person name="Spormann A.M."/>
            <person name="Op den Camp H."/>
            <person name="Overmann J."/>
            <person name="Amann R."/>
            <person name="Jetten M.S.M."/>
            <person name="Mascher T."/>
            <person name="Medema M.H."/>
            <person name="Devos D.P."/>
            <person name="Kaster A.-K."/>
            <person name="Ovreas L."/>
            <person name="Rohde M."/>
            <person name="Galperin M.Y."/>
            <person name="Jogler C."/>
        </authorList>
    </citation>
    <scope>NUCLEOTIDE SEQUENCE [LARGE SCALE GENOMIC DNA]</scope>
    <source>
        <strain evidence="7 8">K22_7</strain>
    </source>
</reference>
<dbReference type="PANTHER" id="PTHR43133">
    <property type="entry name" value="RNA POLYMERASE ECF-TYPE SIGMA FACTO"/>
    <property type="match status" value="1"/>
</dbReference>
<proteinExistence type="inferred from homology"/>
<dbReference type="InterPro" id="IPR014331">
    <property type="entry name" value="RNA_pol_sigma70_ECF_RHOBA"/>
</dbReference>
<feature type="domain" description="RNA polymerase sigma factor 70 region 4 type 2" evidence="6">
    <location>
        <begin position="114"/>
        <end position="163"/>
    </location>
</feature>
<dbReference type="NCBIfam" id="TIGR02989">
    <property type="entry name" value="Sig-70_gvs1"/>
    <property type="match status" value="1"/>
</dbReference>
<dbReference type="SUPFAM" id="SSF88946">
    <property type="entry name" value="Sigma2 domain of RNA polymerase sigma factors"/>
    <property type="match status" value="1"/>
</dbReference>
<keyword evidence="8" id="KW-1185">Reference proteome</keyword>
<evidence type="ECO:0000259" key="5">
    <source>
        <dbReference type="Pfam" id="PF04542"/>
    </source>
</evidence>
<dbReference type="InterPro" id="IPR014284">
    <property type="entry name" value="RNA_pol_sigma-70_dom"/>
</dbReference>
<dbReference type="EMBL" id="CP036525">
    <property type="protein sequence ID" value="QDT05376.1"/>
    <property type="molecule type" value="Genomic_DNA"/>
</dbReference>
<dbReference type="InterPro" id="IPR013325">
    <property type="entry name" value="RNA_pol_sigma_r2"/>
</dbReference>
<dbReference type="KEGG" id="rlc:K227x_37760"/>
<accession>A0A517NE18</accession>
<comment type="similarity">
    <text evidence="1">Belongs to the sigma-70 factor family. ECF subfamily.</text>
</comment>
<dbReference type="Proteomes" id="UP000318538">
    <property type="component" value="Chromosome"/>
</dbReference>
<evidence type="ECO:0000313" key="8">
    <source>
        <dbReference type="Proteomes" id="UP000318538"/>
    </source>
</evidence>
<dbReference type="InterPro" id="IPR039425">
    <property type="entry name" value="RNA_pol_sigma-70-like"/>
</dbReference>
<dbReference type="InterPro" id="IPR013324">
    <property type="entry name" value="RNA_pol_sigma_r3/r4-like"/>
</dbReference>
<feature type="domain" description="RNA polymerase sigma-70 region 2" evidence="5">
    <location>
        <begin position="18"/>
        <end position="78"/>
    </location>
</feature>
<organism evidence="7 8">
    <name type="scientific">Rubripirellula lacrimiformis</name>
    <dbReference type="NCBI Taxonomy" id="1930273"/>
    <lineage>
        <taxon>Bacteria</taxon>
        <taxon>Pseudomonadati</taxon>
        <taxon>Planctomycetota</taxon>
        <taxon>Planctomycetia</taxon>
        <taxon>Pirellulales</taxon>
        <taxon>Pirellulaceae</taxon>
        <taxon>Rubripirellula</taxon>
    </lineage>
</organism>
<dbReference type="InterPro" id="IPR007627">
    <property type="entry name" value="RNA_pol_sigma70_r2"/>
</dbReference>